<sequence>MAPPHRTKELSFLSLPPDARHRIYELLLTSKPLVMPDCRPAAQTAVTPSILRTSRQIHPEASPILYRENTFLIAEPERILHWFHQMGPANLAQLRRIRVFVHAVYATKDVPFLDIKRDGPAWYELLDCLARRATGLRHVFMYWDAAEDCNHMGAGKDVRFVRELARIQGLERMEIAGFYAMGWPRYLAEKMGVAIQQEGDCTAYSLQRLRRFQRGTEGLLP</sequence>
<organism evidence="2 3">
    <name type="scientific">Ramalina farinacea</name>
    <dbReference type="NCBI Taxonomy" id="258253"/>
    <lineage>
        <taxon>Eukaryota</taxon>
        <taxon>Fungi</taxon>
        <taxon>Dikarya</taxon>
        <taxon>Ascomycota</taxon>
        <taxon>Pezizomycotina</taxon>
        <taxon>Lecanoromycetes</taxon>
        <taxon>OSLEUM clade</taxon>
        <taxon>Lecanoromycetidae</taxon>
        <taxon>Lecanorales</taxon>
        <taxon>Lecanorineae</taxon>
        <taxon>Ramalinaceae</taxon>
        <taxon>Ramalina</taxon>
    </lineage>
</organism>
<gene>
    <name evidence="2" type="ORF">OHK93_004333</name>
</gene>
<name>A0AA43QK22_9LECA</name>
<dbReference type="AlphaFoldDB" id="A0AA43QK22"/>
<accession>A0AA43QK22</accession>
<dbReference type="Proteomes" id="UP001161017">
    <property type="component" value="Unassembled WGS sequence"/>
</dbReference>
<protein>
    <recommendedName>
        <fullName evidence="1">DUF7730 domain-containing protein</fullName>
    </recommendedName>
</protein>
<proteinExistence type="predicted"/>
<evidence type="ECO:0000259" key="1">
    <source>
        <dbReference type="Pfam" id="PF24864"/>
    </source>
</evidence>
<reference evidence="2" key="1">
    <citation type="journal article" date="2023" name="Genome Biol. Evol.">
        <title>First Whole Genome Sequence and Flow Cytometry Genome Size Data for the Lichen-Forming Fungus Ramalina farinacea (Ascomycota).</title>
        <authorList>
            <person name="Llewellyn T."/>
            <person name="Mian S."/>
            <person name="Hill R."/>
            <person name="Leitch I.J."/>
            <person name="Gaya E."/>
        </authorList>
    </citation>
    <scope>NUCLEOTIDE SEQUENCE</scope>
    <source>
        <strain evidence="2">LIQ254RAFAR</strain>
    </source>
</reference>
<keyword evidence="3" id="KW-1185">Reference proteome</keyword>
<comment type="caution">
    <text evidence="2">The sequence shown here is derived from an EMBL/GenBank/DDBJ whole genome shotgun (WGS) entry which is preliminary data.</text>
</comment>
<dbReference type="PANTHER" id="PTHR38790">
    <property type="entry name" value="2EXR DOMAIN-CONTAINING PROTEIN-RELATED"/>
    <property type="match status" value="1"/>
</dbReference>
<feature type="domain" description="DUF7730" evidence="1">
    <location>
        <begin position="49"/>
        <end position="139"/>
    </location>
</feature>
<evidence type="ECO:0000313" key="2">
    <source>
        <dbReference type="EMBL" id="MDI1486143.1"/>
    </source>
</evidence>
<dbReference type="EMBL" id="JAPUFD010000002">
    <property type="protein sequence ID" value="MDI1486143.1"/>
    <property type="molecule type" value="Genomic_DNA"/>
</dbReference>
<dbReference type="InterPro" id="IPR056632">
    <property type="entry name" value="DUF7730"/>
</dbReference>
<dbReference type="Pfam" id="PF24864">
    <property type="entry name" value="DUF7730"/>
    <property type="match status" value="1"/>
</dbReference>
<evidence type="ECO:0000313" key="3">
    <source>
        <dbReference type="Proteomes" id="UP001161017"/>
    </source>
</evidence>